<dbReference type="PANTHER" id="PTHR46215">
    <property type="entry name" value="DIRIGENT PROTEIN 24-RELATED"/>
    <property type="match status" value="1"/>
</dbReference>
<proteinExistence type="inferred from homology"/>
<dbReference type="OMA" id="LTFDCAS"/>
<dbReference type="Pfam" id="PF03018">
    <property type="entry name" value="Dirigent"/>
    <property type="match status" value="1"/>
</dbReference>
<sequence>MAKHLSLASATLKTTIYVLLITITVGCANSARTLMEEDAAPPAPATAPEASSPVTALVPDAVPPAVTPVPDVAPEAAPAITQPSNGAAGVGVTTSSVTATHPDANPPLSFFMHDILGGTTPSAKVVTGIVATSGMNGIPFSRPNSGVFPVNGGVPLFNGNNGIVNNNNVPFLAGLGGTTTSSTVIQNNGNNNVVNGGNNLPFVAAGQLPAGATLQKLMFGTITVIDDELTEGHEMGSSVVGKAQGFYLASSLGGSSQTMALTALFHGGGHEDDSISFFGVHRTAAPESQIAIVGGTGKYENAKGYATIQTLHLSDQHTTDGVETVLQFSVYLAH</sequence>
<evidence type="ECO:0000313" key="7">
    <source>
        <dbReference type="RefSeq" id="XP_010260030.1"/>
    </source>
</evidence>
<evidence type="ECO:0000256" key="3">
    <source>
        <dbReference type="ARBA" id="ARBA00022525"/>
    </source>
</evidence>
<evidence type="ECO:0000256" key="4">
    <source>
        <dbReference type="RuleBase" id="RU363099"/>
    </source>
</evidence>
<dbReference type="GeneID" id="104599260"/>
<comment type="function">
    <text evidence="4">Dirigent proteins impart stereoselectivity on the phenoxy radical-coupling reaction, yielding optically active lignans from two molecules of coniferyl alcohol in the biosynthesis of lignans, flavonolignans, and alkaloids and thus plays a central role in plant secondary metabolism.</text>
</comment>
<comment type="similarity">
    <text evidence="1 4">Belongs to the plant dirigent protein family.</text>
</comment>
<comment type="subunit">
    <text evidence="2 4">Homodimer.</text>
</comment>
<comment type="subcellular location">
    <subcellularLocation>
        <location evidence="4">Secreted</location>
        <location evidence="4">Extracellular space</location>
        <location evidence="4">Apoplast</location>
    </subcellularLocation>
</comment>
<dbReference type="GO" id="GO:0009699">
    <property type="term" value="P:phenylpropanoid biosynthetic process"/>
    <property type="evidence" value="ECO:0007669"/>
    <property type="project" value="UniProtKB-ARBA"/>
</dbReference>
<organism evidence="6 7">
    <name type="scientific">Nelumbo nucifera</name>
    <name type="common">Sacred lotus</name>
    <dbReference type="NCBI Taxonomy" id="4432"/>
    <lineage>
        <taxon>Eukaryota</taxon>
        <taxon>Viridiplantae</taxon>
        <taxon>Streptophyta</taxon>
        <taxon>Embryophyta</taxon>
        <taxon>Tracheophyta</taxon>
        <taxon>Spermatophyta</taxon>
        <taxon>Magnoliopsida</taxon>
        <taxon>Proteales</taxon>
        <taxon>Nelumbonaceae</taxon>
        <taxon>Nelumbo</taxon>
    </lineage>
</organism>
<keyword evidence="3 4" id="KW-0964">Secreted</keyword>
<evidence type="ECO:0000256" key="1">
    <source>
        <dbReference type="ARBA" id="ARBA00010746"/>
    </source>
</evidence>
<dbReference type="PANTHER" id="PTHR46215:SF15">
    <property type="entry name" value="DIRIGENT PROTEIN 24"/>
    <property type="match status" value="1"/>
</dbReference>
<dbReference type="Gene3D" id="2.40.480.10">
    <property type="entry name" value="Allene oxide cyclase-like"/>
    <property type="match status" value="1"/>
</dbReference>
<feature type="compositionally biased region" description="Low complexity" evidence="5">
    <location>
        <begin position="86"/>
        <end position="99"/>
    </location>
</feature>
<dbReference type="Proteomes" id="UP000189703">
    <property type="component" value="Unplaced"/>
</dbReference>
<evidence type="ECO:0000256" key="2">
    <source>
        <dbReference type="ARBA" id="ARBA00011738"/>
    </source>
</evidence>
<dbReference type="OrthoDB" id="1921494at2759"/>
<dbReference type="GO" id="GO:0048046">
    <property type="term" value="C:apoplast"/>
    <property type="evidence" value="ECO:0007669"/>
    <property type="project" value="UniProtKB-SubCell"/>
</dbReference>
<dbReference type="InterPro" id="IPR004265">
    <property type="entry name" value="Dirigent"/>
</dbReference>
<reference evidence="7" key="1">
    <citation type="submission" date="2025-08" db="UniProtKB">
        <authorList>
            <consortium name="RefSeq"/>
        </authorList>
    </citation>
    <scope>IDENTIFICATION</scope>
</reference>
<dbReference type="PROSITE" id="PS51257">
    <property type="entry name" value="PROKAR_LIPOPROTEIN"/>
    <property type="match status" value="1"/>
</dbReference>
<name>A0A1U8AE12_NELNU</name>
<feature type="region of interest" description="Disordered" evidence="5">
    <location>
        <begin position="76"/>
        <end position="99"/>
    </location>
</feature>
<evidence type="ECO:0000313" key="6">
    <source>
        <dbReference type="Proteomes" id="UP000189703"/>
    </source>
</evidence>
<keyword evidence="4" id="KW-0052">Apoplast</keyword>
<dbReference type="AlphaFoldDB" id="A0A1U8AE12"/>
<protein>
    <recommendedName>
        <fullName evidence="4">Dirigent protein</fullName>
    </recommendedName>
</protein>
<accession>A0A1U8AE12</accession>
<dbReference type="RefSeq" id="XP_010260030.1">
    <property type="nucleotide sequence ID" value="XM_010261728.1"/>
</dbReference>
<gene>
    <name evidence="7" type="primary">LOC104599260</name>
</gene>
<dbReference type="KEGG" id="nnu:104599260"/>
<dbReference type="InterPro" id="IPR044859">
    <property type="entry name" value="Allene_oxi_cyc_Dirigent"/>
</dbReference>
<keyword evidence="6" id="KW-1185">Reference proteome</keyword>
<dbReference type="FunCoup" id="A0A1U8AE12">
    <property type="interactions" value="288"/>
</dbReference>
<dbReference type="eggNOG" id="ENOG502QQZX">
    <property type="taxonomic scope" value="Eukaryota"/>
</dbReference>
<evidence type="ECO:0000256" key="5">
    <source>
        <dbReference type="SAM" id="MobiDB-lite"/>
    </source>
</evidence>